<feature type="transmembrane region" description="Helical" evidence="7">
    <location>
        <begin position="659"/>
        <end position="683"/>
    </location>
</feature>
<evidence type="ECO:0000256" key="2">
    <source>
        <dbReference type="ARBA" id="ARBA00007168"/>
    </source>
</evidence>
<feature type="transmembrane region" description="Helical" evidence="7">
    <location>
        <begin position="26"/>
        <end position="45"/>
    </location>
</feature>
<evidence type="ECO:0000256" key="6">
    <source>
        <dbReference type="ARBA" id="ARBA00023180"/>
    </source>
</evidence>
<evidence type="ECO:0000313" key="8">
    <source>
        <dbReference type="EMBL" id="EST48835.1"/>
    </source>
</evidence>
<gene>
    <name evidence="8" type="ORF">SS50377_10931</name>
    <name evidence="9" type="ORF">SS50377_27850</name>
</gene>
<dbReference type="Proteomes" id="UP000018208">
    <property type="component" value="Unassembled WGS sequence"/>
</dbReference>
<feature type="transmembrane region" description="Helical" evidence="7">
    <location>
        <begin position="618"/>
        <end position="639"/>
    </location>
</feature>
<evidence type="ECO:0000256" key="7">
    <source>
        <dbReference type="RuleBase" id="RU368066"/>
    </source>
</evidence>
<organism evidence="8">
    <name type="scientific">Spironucleus salmonicida</name>
    <dbReference type="NCBI Taxonomy" id="348837"/>
    <lineage>
        <taxon>Eukaryota</taxon>
        <taxon>Metamonada</taxon>
        <taxon>Diplomonadida</taxon>
        <taxon>Hexamitidae</taxon>
        <taxon>Hexamitinae</taxon>
        <taxon>Spironucleus</taxon>
    </lineage>
</organism>
<reference evidence="9" key="2">
    <citation type="submission" date="2020-12" db="EMBL/GenBank/DDBJ databases">
        <title>New Spironucleus salmonicida genome in near-complete chromosomes.</title>
        <authorList>
            <person name="Xu F."/>
            <person name="Kurt Z."/>
            <person name="Jimenez-Gonzalez A."/>
            <person name="Astvaldsson A."/>
            <person name="Andersson J.O."/>
            <person name="Svard S.G."/>
        </authorList>
    </citation>
    <scope>NUCLEOTIDE SEQUENCE</scope>
    <source>
        <strain evidence="9">ATCC 50377</strain>
    </source>
</reference>
<dbReference type="OrthoDB" id="420519at2759"/>
<dbReference type="Pfam" id="PF04515">
    <property type="entry name" value="Choline_transpo"/>
    <property type="match status" value="1"/>
</dbReference>
<dbReference type="AlphaFoldDB" id="V6LW91"/>
<feature type="transmembrane region" description="Helical" evidence="7">
    <location>
        <begin position="354"/>
        <end position="376"/>
    </location>
</feature>
<feature type="transmembrane region" description="Helical" evidence="7">
    <location>
        <begin position="462"/>
        <end position="493"/>
    </location>
</feature>
<comment type="subcellular location">
    <subcellularLocation>
        <location evidence="7">Cell membrane</location>
        <topology evidence="7">Multi-pass membrane protein</topology>
    </subcellularLocation>
    <subcellularLocation>
        <location evidence="1">Membrane</location>
        <topology evidence="1">Multi-pass membrane protein</topology>
    </subcellularLocation>
</comment>
<sequence>MRNKRTTEPTYHCTLAQPHTRKSRDILCILFFLGWIAFIIAIFATQTNISSDISRTTIIISPSDGNRRICGQATQIDPFASDFSTFLTNFAQITAFCPVFVAVAQSSFDCATLQSGGIFNSTASKILFRSAQTWNSDQSATKAFQTLSGFVCVPKNQDCSASGKQMLCSAEFLALYNKIATATETDVFQTSAALDSMLQAAVKVDVSNTYLGNMCHKLSSDSAPVTIFSAIGIDYCGIDYIKTIQQLQVIGGISTYLEGFFSGIAGSFVTEIEAHWSYVLASIGLSVALMVVYLILLRFLVGFTLGFTMVCGLGALGFGMYILFSNYLFIEAQFRFQQEAFGIFNQSLKNQYTWFLSGGILMSIVAGVLVIMILIFSKAILIASGTIKAALTSLTRTWFVFFLPIIFVVFSLIHVAWTVPLTYFYYISGNYDALTNSFSFIKMVDTDGLIIPETQYLQVFYFVSMIFTIIWGFFIIYCSFEYIVSACVVQWYFTEDKSARIPKLFSNALKCYFKSFGTVLVTSFITAFVVLLRWCFEYIVKRMEASNKLAQSKIIQAAVWFTRCCLRCLQKITEWINRNIQVCAAITGDGYFIATGKTLRLILGSLFTSVGVKGISKFFLFVGKILISVSSGVICYFLVKSTSQPEMVVAPIIVSTIGSYILSYYIMNIISIVIDTVFFCYLYESTFLKSDVEKGIIFSPKELQAFL</sequence>
<dbReference type="GO" id="GO:0022857">
    <property type="term" value="F:transmembrane transporter activity"/>
    <property type="evidence" value="ECO:0007669"/>
    <property type="project" value="UniProtKB-UniRule"/>
</dbReference>
<dbReference type="EMBL" id="KI545975">
    <property type="protein sequence ID" value="EST48835.1"/>
    <property type="molecule type" value="Genomic_DNA"/>
</dbReference>
<keyword evidence="10" id="KW-1185">Reference proteome</keyword>
<dbReference type="EMBL" id="AUWU02000008">
    <property type="protein sequence ID" value="KAH0569878.1"/>
    <property type="molecule type" value="Genomic_DNA"/>
</dbReference>
<keyword evidence="4 7" id="KW-1133">Transmembrane helix</keyword>
<accession>V6LW91</accession>
<evidence type="ECO:0000313" key="10">
    <source>
        <dbReference type="Proteomes" id="UP000018208"/>
    </source>
</evidence>
<dbReference type="GO" id="GO:0005886">
    <property type="term" value="C:plasma membrane"/>
    <property type="evidence" value="ECO:0007669"/>
    <property type="project" value="UniProtKB-SubCell"/>
</dbReference>
<keyword evidence="3 7" id="KW-0812">Transmembrane</keyword>
<reference evidence="8 9" key="1">
    <citation type="journal article" date="2014" name="PLoS Genet.">
        <title>The Genome of Spironucleus salmonicida Highlights a Fish Pathogen Adapted to Fluctuating Environments.</title>
        <authorList>
            <person name="Xu F."/>
            <person name="Jerlstrom-Hultqvist J."/>
            <person name="Einarsson E."/>
            <person name="Astvaldsson A."/>
            <person name="Svard S.G."/>
            <person name="Andersson J.O."/>
        </authorList>
    </citation>
    <scope>NUCLEOTIDE SEQUENCE</scope>
    <source>
        <strain evidence="9">ATCC 50377</strain>
    </source>
</reference>
<evidence type="ECO:0000256" key="4">
    <source>
        <dbReference type="ARBA" id="ARBA00022989"/>
    </source>
</evidence>
<dbReference type="PANTHER" id="PTHR12385">
    <property type="entry name" value="CHOLINE TRANSPORTER-LIKE (SLC FAMILY 44)"/>
    <property type="match status" value="1"/>
</dbReference>
<dbReference type="InterPro" id="IPR007603">
    <property type="entry name" value="Choline_transptr-like"/>
</dbReference>
<evidence type="ECO:0000313" key="9">
    <source>
        <dbReference type="EMBL" id="KAH0569878.1"/>
    </source>
</evidence>
<proteinExistence type="inferred from homology"/>
<dbReference type="PANTHER" id="PTHR12385:SF14">
    <property type="entry name" value="CHOLINE TRANSPORTER-LIKE 2"/>
    <property type="match status" value="1"/>
</dbReference>
<keyword evidence="5 7" id="KW-0472">Membrane</keyword>
<comment type="similarity">
    <text evidence="2 7">Belongs to the CTL (choline transporter-like) family.</text>
</comment>
<feature type="transmembrane region" description="Helical" evidence="7">
    <location>
        <begin position="303"/>
        <end position="324"/>
    </location>
</feature>
<keyword evidence="6" id="KW-0325">Glycoprotein</keyword>
<feature type="transmembrane region" description="Helical" evidence="7">
    <location>
        <begin position="513"/>
        <end position="536"/>
    </location>
</feature>
<dbReference type="VEuPathDB" id="GiardiaDB:SS50377_27850"/>
<feature type="transmembrane region" description="Helical" evidence="7">
    <location>
        <begin position="276"/>
        <end position="296"/>
    </location>
</feature>
<evidence type="ECO:0000256" key="5">
    <source>
        <dbReference type="ARBA" id="ARBA00023136"/>
    </source>
</evidence>
<comment type="function">
    <text evidence="7">Choline transporter.</text>
</comment>
<name>V6LW91_9EUKA</name>
<protein>
    <recommendedName>
        <fullName evidence="7">Choline transporter-like protein</fullName>
    </recommendedName>
</protein>
<evidence type="ECO:0000256" key="3">
    <source>
        <dbReference type="ARBA" id="ARBA00022692"/>
    </source>
</evidence>
<feature type="transmembrane region" description="Helical" evidence="7">
    <location>
        <begin position="397"/>
        <end position="417"/>
    </location>
</feature>
<evidence type="ECO:0000256" key="1">
    <source>
        <dbReference type="ARBA" id="ARBA00004141"/>
    </source>
</evidence>